<evidence type="ECO:0000313" key="1">
    <source>
        <dbReference type="EMBL" id="KAI9464827.1"/>
    </source>
</evidence>
<proteinExistence type="predicted"/>
<protein>
    <submittedName>
        <fullName evidence="1">Uncharacterized protein</fullName>
    </submittedName>
</protein>
<evidence type="ECO:0000313" key="2">
    <source>
        <dbReference type="Proteomes" id="UP001207468"/>
    </source>
</evidence>
<comment type="caution">
    <text evidence="1">The sequence shown here is derived from an EMBL/GenBank/DDBJ whole genome shotgun (WGS) entry which is preliminary data.</text>
</comment>
<dbReference type="Proteomes" id="UP001207468">
    <property type="component" value="Unassembled WGS sequence"/>
</dbReference>
<name>A0ACC0U6D2_9AGAM</name>
<dbReference type="EMBL" id="JAGFNK010000147">
    <property type="protein sequence ID" value="KAI9464827.1"/>
    <property type="molecule type" value="Genomic_DNA"/>
</dbReference>
<sequence length="233" mass="25045">MFNNDIDIYPPPIDYIPQSLCVRPPCSLQIIQLVECSPPPPQHKYIPSISSSSYCDSDSDASAYDSSSSSLSAASSYCSSAEDSSAAPVPPSLGHRDPSIDDTYRTRQRRVNLWRDAVYSKNATSSSGASVASLSGTSPTRRASLTVLLLTDRNAARPASPCQKRKTPEGDSTNNDPVTSSHSPRKSPRSTLSAHSCPACDEDFSSPLGLRQHASTSRNPNEACRIAVEYGFE</sequence>
<organism evidence="1 2">
    <name type="scientific">Russula earlei</name>
    <dbReference type="NCBI Taxonomy" id="71964"/>
    <lineage>
        <taxon>Eukaryota</taxon>
        <taxon>Fungi</taxon>
        <taxon>Dikarya</taxon>
        <taxon>Basidiomycota</taxon>
        <taxon>Agaricomycotina</taxon>
        <taxon>Agaricomycetes</taxon>
        <taxon>Russulales</taxon>
        <taxon>Russulaceae</taxon>
        <taxon>Russula</taxon>
    </lineage>
</organism>
<accession>A0ACC0U6D2</accession>
<keyword evidence="2" id="KW-1185">Reference proteome</keyword>
<reference evidence="1" key="1">
    <citation type="submission" date="2021-03" db="EMBL/GenBank/DDBJ databases">
        <title>Evolutionary priming and transition to the ectomycorrhizal habit in an iconic lineage of mushroom-forming fungi: is preadaptation a requirement?</title>
        <authorList>
            <consortium name="DOE Joint Genome Institute"/>
            <person name="Looney B.P."/>
            <person name="Miyauchi S."/>
            <person name="Morin E."/>
            <person name="Drula E."/>
            <person name="Courty P.E."/>
            <person name="Chicoki N."/>
            <person name="Fauchery L."/>
            <person name="Kohler A."/>
            <person name="Kuo A."/>
            <person name="LaButti K."/>
            <person name="Pangilinan J."/>
            <person name="Lipzen A."/>
            <person name="Riley R."/>
            <person name="Andreopoulos W."/>
            <person name="He G."/>
            <person name="Johnson J."/>
            <person name="Barry K.W."/>
            <person name="Grigoriev I.V."/>
            <person name="Nagy L."/>
            <person name="Hibbett D."/>
            <person name="Henrissat B."/>
            <person name="Matheny P.B."/>
            <person name="Labbe J."/>
            <person name="Martin A.F."/>
        </authorList>
    </citation>
    <scope>NUCLEOTIDE SEQUENCE</scope>
    <source>
        <strain evidence="1">BPL698</strain>
    </source>
</reference>
<gene>
    <name evidence="1" type="ORF">F5148DRAFT_171368</name>
</gene>